<reference evidence="3" key="1">
    <citation type="submission" date="2016-05" db="EMBL/GenBank/DDBJ databases">
        <authorList>
            <person name="Naeem Raeece"/>
        </authorList>
    </citation>
    <scope>NUCLEOTIDE SEQUENCE [LARGE SCALE GENOMIC DNA]</scope>
</reference>
<keyword evidence="1" id="KW-1133">Transmembrane helix</keyword>
<organism evidence="2 3">
    <name type="scientific">Plasmodium malariae</name>
    <dbReference type="NCBI Taxonomy" id="5858"/>
    <lineage>
        <taxon>Eukaryota</taxon>
        <taxon>Sar</taxon>
        <taxon>Alveolata</taxon>
        <taxon>Apicomplexa</taxon>
        <taxon>Aconoidasida</taxon>
        <taxon>Haemosporida</taxon>
        <taxon>Plasmodiidae</taxon>
        <taxon>Plasmodium</taxon>
        <taxon>Plasmodium (Plasmodium)</taxon>
    </lineage>
</organism>
<evidence type="ECO:0000313" key="3">
    <source>
        <dbReference type="Proteomes" id="UP000078597"/>
    </source>
</evidence>
<proteinExistence type="predicted"/>
<keyword evidence="1" id="KW-0472">Membrane</keyword>
<gene>
    <name evidence="2" type="ORF">PMALA_070040</name>
</gene>
<feature type="transmembrane region" description="Helical" evidence="1">
    <location>
        <begin position="113"/>
        <end position="133"/>
    </location>
</feature>
<dbReference type="Proteomes" id="UP000078597">
    <property type="component" value="Unassembled WGS sequence"/>
</dbReference>
<dbReference type="InterPro" id="IPR022139">
    <property type="entry name" value="Fam-L/Fam-M-like_plasmodium"/>
</dbReference>
<evidence type="ECO:0008006" key="4">
    <source>
        <dbReference type="Google" id="ProtNLM"/>
    </source>
</evidence>
<evidence type="ECO:0000313" key="2">
    <source>
        <dbReference type="EMBL" id="SBS99458.1"/>
    </source>
</evidence>
<evidence type="ECO:0000256" key="1">
    <source>
        <dbReference type="SAM" id="Phobius"/>
    </source>
</evidence>
<accession>A0A1A8X4D9</accession>
<keyword evidence="1" id="KW-0812">Transmembrane</keyword>
<dbReference type="AlphaFoldDB" id="A0A1A8X4D9"/>
<sequence>MRSYRILERYEQVKDSYYVASNTNIKDNEIQEEKYFCNNEKSTLVKRRQLNGSLSKNDRCYKKGIKCNSNVFETKKYSHIEKKIFKELDYFDFLKNNRTISNKTYKKIIRKKLALRISVPLILLLLLSISLILDFSGSYGLRKGLFKMLNVTSPGWHKKLFEFLDKTAVGDFFKYAIKRGTKMILKGGNSVKARVIYIDYTLKFTEFLIYTIPFFILGVTVILGVVYYHKKVKKYDKIKFRKR</sequence>
<dbReference type="EMBL" id="FLQW01005790">
    <property type="protein sequence ID" value="SBS99458.1"/>
    <property type="molecule type" value="Genomic_DNA"/>
</dbReference>
<name>A0A1A8X4D9_PLAMA</name>
<dbReference type="Pfam" id="PF12420">
    <property type="entry name" value="DUF3671"/>
    <property type="match status" value="1"/>
</dbReference>
<dbReference type="VEuPathDB" id="PlasmoDB:PmUG01_00061100"/>
<feature type="transmembrane region" description="Helical" evidence="1">
    <location>
        <begin position="207"/>
        <end position="228"/>
    </location>
</feature>
<protein>
    <recommendedName>
        <fullName evidence="4">Fam-l protein</fullName>
    </recommendedName>
</protein>